<evidence type="ECO:0000313" key="3">
    <source>
        <dbReference type="Proteomes" id="UP001283361"/>
    </source>
</evidence>
<proteinExistence type="predicted"/>
<dbReference type="Proteomes" id="UP001283361">
    <property type="component" value="Unassembled WGS sequence"/>
</dbReference>
<feature type="region of interest" description="Disordered" evidence="1">
    <location>
        <begin position="34"/>
        <end position="69"/>
    </location>
</feature>
<dbReference type="AlphaFoldDB" id="A0AAE0YC43"/>
<dbReference type="EMBL" id="JAWDGP010006468">
    <property type="protein sequence ID" value="KAK3740521.1"/>
    <property type="molecule type" value="Genomic_DNA"/>
</dbReference>
<gene>
    <name evidence="2" type="ORF">RRG08_000508</name>
</gene>
<comment type="caution">
    <text evidence="2">The sequence shown here is derived from an EMBL/GenBank/DDBJ whole genome shotgun (WGS) entry which is preliminary data.</text>
</comment>
<protein>
    <submittedName>
        <fullName evidence="2">Uncharacterized protein</fullName>
    </submittedName>
</protein>
<keyword evidence="3" id="KW-1185">Reference proteome</keyword>
<accession>A0AAE0YC43</accession>
<name>A0AAE0YC43_9GAST</name>
<evidence type="ECO:0000256" key="1">
    <source>
        <dbReference type="SAM" id="MobiDB-lite"/>
    </source>
</evidence>
<sequence>MEASSSNQKLTHSKDQVWLLAGCERGVSSKTAPYPVFGRTRTGSEKGTGAQRMMGSKEGSRNTPHGEISQSCESLNTEFSPLGSQSFCDDLCHFTKGLHSPPYSRLETGRARGICKDFRGIHSELNKQKSANLWIPRHYDRQPWMVWGAGAHTPRIKGMEPYQTPAEDKRSRSMRAQVPLGLQTCVLES</sequence>
<evidence type="ECO:0000313" key="2">
    <source>
        <dbReference type="EMBL" id="KAK3740521.1"/>
    </source>
</evidence>
<organism evidence="2 3">
    <name type="scientific">Elysia crispata</name>
    <name type="common">lettuce slug</name>
    <dbReference type="NCBI Taxonomy" id="231223"/>
    <lineage>
        <taxon>Eukaryota</taxon>
        <taxon>Metazoa</taxon>
        <taxon>Spiralia</taxon>
        <taxon>Lophotrochozoa</taxon>
        <taxon>Mollusca</taxon>
        <taxon>Gastropoda</taxon>
        <taxon>Heterobranchia</taxon>
        <taxon>Euthyneura</taxon>
        <taxon>Panpulmonata</taxon>
        <taxon>Sacoglossa</taxon>
        <taxon>Placobranchoidea</taxon>
        <taxon>Plakobranchidae</taxon>
        <taxon>Elysia</taxon>
    </lineage>
</organism>
<reference evidence="2" key="1">
    <citation type="journal article" date="2023" name="G3 (Bethesda)">
        <title>A reference genome for the long-term kleptoplast-retaining sea slug Elysia crispata morphotype clarki.</title>
        <authorList>
            <person name="Eastman K.E."/>
            <person name="Pendleton A.L."/>
            <person name="Shaikh M.A."/>
            <person name="Suttiyut T."/>
            <person name="Ogas R."/>
            <person name="Tomko P."/>
            <person name="Gavelis G."/>
            <person name="Widhalm J.R."/>
            <person name="Wisecaver J.H."/>
        </authorList>
    </citation>
    <scope>NUCLEOTIDE SEQUENCE</scope>
    <source>
        <strain evidence="2">ECLA1</strain>
    </source>
</reference>